<evidence type="ECO:0000313" key="1">
    <source>
        <dbReference type="EMBL" id="RNA05464.1"/>
    </source>
</evidence>
<dbReference type="SUPFAM" id="SSF49854">
    <property type="entry name" value="Spermadhesin, CUB domain"/>
    <property type="match status" value="1"/>
</dbReference>
<dbReference type="AlphaFoldDB" id="A0A3M7Q2L2"/>
<protein>
    <submittedName>
        <fullName evidence="1">Uncharacterized protein</fullName>
    </submittedName>
</protein>
<organism evidence="1 2">
    <name type="scientific">Brachionus plicatilis</name>
    <name type="common">Marine rotifer</name>
    <name type="synonym">Brachionus muelleri</name>
    <dbReference type="NCBI Taxonomy" id="10195"/>
    <lineage>
        <taxon>Eukaryota</taxon>
        <taxon>Metazoa</taxon>
        <taxon>Spiralia</taxon>
        <taxon>Gnathifera</taxon>
        <taxon>Rotifera</taxon>
        <taxon>Eurotatoria</taxon>
        <taxon>Monogononta</taxon>
        <taxon>Pseudotrocha</taxon>
        <taxon>Ploima</taxon>
        <taxon>Brachionidae</taxon>
        <taxon>Brachionus</taxon>
    </lineage>
</organism>
<dbReference type="EMBL" id="REGN01007712">
    <property type="protein sequence ID" value="RNA05464.1"/>
    <property type="molecule type" value="Genomic_DNA"/>
</dbReference>
<dbReference type="InterPro" id="IPR035914">
    <property type="entry name" value="Sperma_CUB_dom_sf"/>
</dbReference>
<name>A0A3M7Q2L2_BRAPC</name>
<keyword evidence="2" id="KW-1185">Reference proteome</keyword>
<comment type="caution">
    <text evidence="1">The sequence shown here is derived from an EMBL/GenBank/DDBJ whole genome shotgun (WGS) entry which is preliminary data.</text>
</comment>
<evidence type="ECO:0000313" key="2">
    <source>
        <dbReference type="Proteomes" id="UP000276133"/>
    </source>
</evidence>
<proteinExistence type="predicted"/>
<dbReference type="OrthoDB" id="9998912at2759"/>
<accession>A0A3M7Q2L2</accession>
<dbReference type="Proteomes" id="UP000276133">
    <property type="component" value="Unassembled WGS sequence"/>
</dbReference>
<sequence>MHEEKRFLLPSLSKITNVSLRIDTYDYENFYGHNDCKSDSDCADPNSICVNGACVLLCSYSDWIKNSKNCVFYHCDSKYLVTPNDYDSIFQKYKPIETNNFPILNRYLNGKKCSWVLLNTNYLNNSAIEKSFINLNFDRFSTRFASDFLYIFSGDSVYSPILAILSINFNGFIIR</sequence>
<gene>
    <name evidence="1" type="ORF">BpHYR1_018700</name>
</gene>
<reference evidence="1 2" key="1">
    <citation type="journal article" date="2018" name="Sci. Rep.">
        <title>Genomic signatures of local adaptation to the degree of environmental predictability in rotifers.</title>
        <authorList>
            <person name="Franch-Gras L."/>
            <person name="Hahn C."/>
            <person name="Garcia-Roger E.M."/>
            <person name="Carmona M.J."/>
            <person name="Serra M."/>
            <person name="Gomez A."/>
        </authorList>
    </citation>
    <scope>NUCLEOTIDE SEQUENCE [LARGE SCALE GENOMIC DNA]</scope>
    <source>
        <strain evidence="1">HYR1</strain>
    </source>
</reference>